<dbReference type="SUPFAM" id="SSF56300">
    <property type="entry name" value="Metallo-dependent phosphatases"/>
    <property type="match status" value="1"/>
</dbReference>
<gene>
    <name evidence="2" type="ordered locus">Tter_0697</name>
</gene>
<evidence type="ECO:0000259" key="1">
    <source>
        <dbReference type="Pfam" id="PF00149"/>
    </source>
</evidence>
<feature type="domain" description="Calcineurin-like phosphoesterase" evidence="1">
    <location>
        <begin position="6"/>
        <end position="207"/>
    </location>
</feature>
<dbReference type="Proteomes" id="UP000000323">
    <property type="component" value="Chromosome 1"/>
</dbReference>
<sequence>MSKLLIVATADNHLSKHYAKLTPRKLETRRSWLQRSFKAAVDYAIQHNADIFVQAGDLFDTPNPSNADLDFVASCYKRLLQRGTKILAVGGNHDTPSNQSVQGGKSPLAPLATLGALSLPERGKPYQLNVNFEGKNLSIISFTPDFDSRSTDPLETVLDLGLEPDILVTHAAVEGLTPSMENDPVIKFESINRAQQLRLVVTGHIHQHQRFQLGRVQVLIPGATEQITFGEAGNPTGFAAIKISSDMKIEIQHVDTPHQPRINHNIYITDGDTNLHEKLLSTILESASPDTLMRLVLSGDISRTTYRSLALAQLLKAGQEANFHFEIDTTRLLVVEEFSAGISRGLRVSQVDGIREVAEELIGVTNEPSQVDLIQKARDLILELYNE</sequence>
<accession>D1CFA8</accession>
<evidence type="ECO:0000313" key="3">
    <source>
        <dbReference type="Proteomes" id="UP000000323"/>
    </source>
</evidence>
<dbReference type="PANTHER" id="PTHR30337">
    <property type="entry name" value="COMPONENT OF ATP-DEPENDENT DSDNA EXONUCLEASE"/>
    <property type="match status" value="1"/>
</dbReference>
<dbReference type="Pfam" id="PF00149">
    <property type="entry name" value="Metallophos"/>
    <property type="match status" value="1"/>
</dbReference>
<reference evidence="3" key="1">
    <citation type="journal article" date="2010" name="Stand. Genomic Sci.">
        <title>Complete genome sequence of 'Thermobaculum terrenum' type strain (YNP1).</title>
        <authorList>
            <person name="Kiss H."/>
            <person name="Cleland D."/>
            <person name="Lapidus A."/>
            <person name="Lucas S."/>
            <person name="Glavina Del Rio T."/>
            <person name="Nolan M."/>
            <person name="Tice H."/>
            <person name="Han C."/>
            <person name="Goodwin L."/>
            <person name="Pitluck S."/>
            <person name="Liolios K."/>
            <person name="Ivanova N."/>
            <person name="Mavromatis K."/>
            <person name="Ovchinnikova G."/>
            <person name="Pati A."/>
            <person name="Chen A."/>
            <person name="Palaniappan K."/>
            <person name="Land M."/>
            <person name="Hauser L."/>
            <person name="Chang Y."/>
            <person name="Jeffries C."/>
            <person name="Lu M."/>
            <person name="Brettin T."/>
            <person name="Detter J."/>
            <person name="Goker M."/>
            <person name="Tindall B."/>
            <person name="Beck B."/>
            <person name="McDermott T."/>
            <person name="Woyke T."/>
            <person name="Bristow J."/>
            <person name="Eisen J."/>
            <person name="Markowitz V."/>
            <person name="Hugenholtz P."/>
            <person name="Kyrpides N."/>
            <person name="Klenk H."/>
            <person name="Cheng J."/>
        </authorList>
    </citation>
    <scope>NUCLEOTIDE SEQUENCE [LARGE SCALE GENOMIC DNA]</scope>
    <source>
        <strain evidence="3">ATCC BAA-798 / YNP1</strain>
    </source>
</reference>
<dbReference type="InterPro" id="IPR050535">
    <property type="entry name" value="DNA_Repair-Maintenance_Comp"/>
</dbReference>
<dbReference type="GO" id="GO:0016787">
    <property type="term" value="F:hydrolase activity"/>
    <property type="evidence" value="ECO:0007669"/>
    <property type="project" value="InterPro"/>
</dbReference>
<proteinExistence type="predicted"/>
<evidence type="ECO:0000313" key="2">
    <source>
        <dbReference type="EMBL" id="ACZ41614.1"/>
    </source>
</evidence>
<organism evidence="2 3">
    <name type="scientific">Thermobaculum terrenum (strain ATCC BAA-798 / CCMEE 7001 / YNP1)</name>
    <dbReference type="NCBI Taxonomy" id="525904"/>
    <lineage>
        <taxon>Bacteria</taxon>
        <taxon>Bacillati</taxon>
        <taxon>Chloroflexota</taxon>
        <taxon>Chloroflexia</taxon>
        <taxon>Candidatus Thermobaculales</taxon>
        <taxon>Candidatus Thermobaculaceae</taxon>
        <taxon>Thermobaculum</taxon>
    </lineage>
</organism>
<dbReference type="InterPro" id="IPR029052">
    <property type="entry name" value="Metallo-depent_PP-like"/>
</dbReference>
<keyword evidence="3" id="KW-1185">Reference proteome</keyword>
<protein>
    <submittedName>
        <fullName evidence="2">Metallophosphoesterase</fullName>
    </submittedName>
</protein>
<dbReference type="PANTHER" id="PTHR30337:SF0">
    <property type="entry name" value="NUCLEASE SBCCD SUBUNIT D"/>
    <property type="match status" value="1"/>
</dbReference>
<dbReference type="HOGENOM" id="CLU_026621_5_2_0"/>
<dbReference type="EMBL" id="CP001825">
    <property type="protein sequence ID" value="ACZ41614.1"/>
    <property type="molecule type" value="Genomic_DNA"/>
</dbReference>
<dbReference type="RefSeq" id="WP_012874649.1">
    <property type="nucleotide sequence ID" value="NC_013525.1"/>
</dbReference>
<name>D1CFA8_THET1</name>
<dbReference type="KEGG" id="ttr:Tter_0697"/>
<dbReference type="eggNOG" id="COG0420">
    <property type="taxonomic scope" value="Bacteria"/>
</dbReference>
<dbReference type="Gene3D" id="3.60.21.10">
    <property type="match status" value="1"/>
</dbReference>
<dbReference type="InterPro" id="IPR004843">
    <property type="entry name" value="Calcineurin-like_PHP"/>
</dbReference>
<dbReference type="STRING" id="525904.Tter_0697"/>
<dbReference type="AlphaFoldDB" id="D1CFA8"/>